<feature type="compositionally biased region" description="Acidic residues" evidence="2">
    <location>
        <begin position="194"/>
        <end position="211"/>
    </location>
</feature>
<feature type="compositionally biased region" description="Basic and acidic residues" evidence="2">
    <location>
        <begin position="141"/>
        <end position="152"/>
    </location>
</feature>
<dbReference type="Pfam" id="PF05118">
    <property type="entry name" value="Asp_Arg_Hydrox"/>
    <property type="match status" value="1"/>
</dbReference>
<dbReference type="InterPro" id="IPR007803">
    <property type="entry name" value="Asp/Arg/Pro-Hydrxlase"/>
</dbReference>
<sequence>MALRFGVGVALVVVAHVVLVKKWNSWAGGEDEVAPSIETIGVPSELHEPITETPIVASAPVNTETVPHPKPSPQPDPEPKFADEADLEEVSADEESPVEEGSPVEEEEEEEEQEDEDLEIDQQKFRDLLAKYGEETPESSDIEHTDEERVDYSEGDESPAGDEGVEQEVVSEDEAGSEDDLKEWTGIKKSDIQVETDSEDEEVEEESEDEPPPPPPQPSRKRGGQRDIDEDYGNSLITNEEDWAIKEELDRADQEFNYEKARTLYRALLFKHPDSPRARYGLAQTFDRQAEKERSNVMLDLAITGYKDALAAPNITDILFIQIASRLIDRLRFRGHHVKAVPIHNLLIQKFNTTPEYRTDLAITYLMVNRLEDARLVLKELLRYWNQDPFALAHYGLILKLQGNIHGCIKYFKEGLETAFKPLSDPRLYFHYGDALARIGKESEAMKVYDSAVAMGLFRSRYQRSLYNVDRLAARPWWTQEETTYGPFFKILEKNWIKIRDEAAMAFKLNGTFRDEAEGLRDKGNWKQFELFARGSKMKKNCEITPFTCSLIGSFEPAATCKRGQSKFSIMDAGTHIWPHCGPTNCRLRAHLGLIVPSGLRIRVANITRTWEEGKVMVFDDSFEHEVWHDGDSLRLVLIVDVWHPELTMKEKLSLSPI</sequence>
<feature type="compositionally biased region" description="Acidic residues" evidence="2">
    <location>
        <begin position="84"/>
        <end position="120"/>
    </location>
</feature>
<dbReference type="InterPro" id="IPR039038">
    <property type="entry name" value="ASPH"/>
</dbReference>
<dbReference type="AlphaFoldDB" id="A0A9P0MX00"/>
<feature type="chain" id="PRO_5040381921" description="Aspartyl/asparaginy/proline hydroxylase domain-containing protein" evidence="3">
    <location>
        <begin position="21"/>
        <end position="658"/>
    </location>
</feature>
<dbReference type="Pfam" id="PF13432">
    <property type="entry name" value="TPR_16"/>
    <property type="match status" value="1"/>
</dbReference>
<feature type="domain" description="Aspartyl/asparaginy/proline hydroxylase" evidence="4">
    <location>
        <begin position="493"/>
        <end position="645"/>
    </location>
</feature>
<evidence type="ECO:0000256" key="1">
    <source>
        <dbReference type="ARBA" id="ARBA00007730"/>
    </source>
</evidence>
<protein>
    <recommendedName>
        <fullName evidence="4">Aspartyl/asparaginy/proline hydroxylase domain-containing protein</fullName>
    </recommendedName>
</protein>
<dbReference type="GO" id="GO:0062101">
    <property type="term" value="F:peptidyl-aspartic acid 3-dioxygenase activity"/>
    <property type="evidence" value="ECO:0007669"/>
    <property type="project" value="InterPro"/>
</dbReference>
<dbReference type="EMBL" id="OV725082">
    <property type="protein sequence ID" value="CAH1405552.1"/>
    <property type="molecule type" value="Genomic_DNA"/>
</dbReference>
<name>A0A9P0MX00_NEZVI</name>
<evidence type="ECO:0000313" key="5">
    <source>
        <dbReference type="EMBL" id="CAH1405552.1"/>
    </source>
</evidence>
<dbReference type="Gene3D" id="1.25.40.10">
    <property type="entry name" value="Tetratricopeptide repeat domain"/>
    <property type="match status" value="1"/>
</dbReference>
<gene>
    <name evidence="5" type="ORF">NEZAVI_LOCUS13736</name>
</gene>
<feature type="region of interest" description="Disordered" evidence="2">
    <location>
        <begin position="60"/>
        <end position="239"/>
    </location>
</feature>
<dbReference type="SUPFAM" id="SSF51197">
    <property type="entry name" value="Clavaminate synthase-like"/>
    <property type="match status" value="1"/>
</dbReference>
<accession>A0A9P0MX00</accession>
<evidence type="ECO:0000259" key="4">
    <source>
        <dbReference type="Pfam" id="PF05118"/>
    </source>
</evidence>
<feature type="compositionally biased region" description="Basic and acidic residues" evidence="2">
    <location>
        <begin position="182"/>
        <end position="192"/>
    </location>
</feature>
<dbReference type="GO" id="GO:0005783">
    <property type="term" value="C:endoplasmic reticulum"/>
    <property type="evidence" value="ECO:0007669"/>
    <property type="project" value="TreeGrafter"/>
</dbReference>
<dbReference type="Proteomes" id="UP001152798">
    <property type="component" value="Chromosome 6"/>
</dbReference>
<keyword evidence="6" id="KW-1185">Reference proteome</keyword>
<evidence type="ECO:0000256" key="2">
    <source>
        <dbReference type="SAM" id="MobiDB-lite"/>
    </source>
</evidence>
<feature type="signal peptide" evidence="3">
    <location>
        <begin position="1"/>
        <end position="20"/>
    </location>
</feature>
<evidence type="ECO:0000313" key="6">
    <source>
        <dbReference type="Proteomes" id="UP001152798"/>
    </source>
</evidence>
<feature type="compositionally biased region" description="Basic and acidic residues" evidence="2">
    <location>
        <begin position="121"/>
        <end position="134"/>
    </location>
</feature>
<dbReference type="InterPro" id="IPR011990">
    <property type="entry name" value="TPR-like_helical_dom_sf"/>
</dbReference>
<proteinExistence type="inferred from homology"/>
<evidence type="ECO:0000256" key="3">
    <source>
        <dbReference type="SAM" id="SignalP"/>
    </source>
</evidence>
<dbReference type="PANTHER" id="PTHR12366:SF29">
    <property type="entry name" value="ASPARTYL BETA-HYDROXYLASE, ISOFORM L"/>
    <property type="match status" value="1"/>
</dbReference>
<dbReference type="InterPro" id="IPR027443">
    <property type="entry name" value="IPNS-like_sf"/>
</dbReference>
<keyword evidence="3" id="KW-0732">Signal</keyword>
<dbReference type="Gene3D" id="2.60.120.330">
    <property type="entry name" value="B-lactam Antibiotic, Isopenicillin N Synthase, Chain"/>
    <property type="match status" value="1"/>
</dbReference>
<dbReference type="OrthoDB" id="438431at2759"/>
<dbReference type="PANTHER" id="PTHR12366">
    <property type="entry name" value="ASPARTYL/ASPARAGINYL BETA-HYDROXYLASE"/>
    <property type="match status" value="1"/>
</dbReference>
<dbReference type="SUPFAM" id="SSF48452">
    <property type="entry name" value="TPR-like"/>
    <property type="match status" value="1"/>
</dbReference>
<organism evidence="5 6">
    <name type="scientific">Nezara viridula</name>
    <name type="common">Southern green stink bug</name>
    <name type="synonym">Cimex viridulus</name>
    <dbReference type="NCBI Taxonomy" id="85310"/>
    <lineage>
        <taxon>Eukaryota</taxon>
        <taxon>Metazoa</taxon>
        <taxon>Ecdysozoa</taxon>
        <taxon>Arthropoda</taxon>
        <taxon>Hexapoda</taxon>
        <taxon>Insecta</taxon>
        <taxon>Pterygota</taxon>
        <taxon>Neoptera</taxon>
        <taxon>Paraneoptera</taxon>
        <taxon>Hemiptera</taxon>
        <taxon>Heteroptera</taxon>
        <taxon>Panheteroptera</taxon>
        <taxon>Pentatomomorpha</taxon>
        <taxon>Pentatomoidea</taxon>
        <taxon>Pentatomidae</taxon>
        <taxon>Pentatominae</taxon>
        <taxon>Nezara</taxon>
    </lineage>
</organism>
<comment type="similarity">
    <text evidence="1">Belongs to the aspartyl/asparaginyl beta-hydroxylase family.</text>
</comment>
<feature type="compositionally biased region" description="Acidic residues" evidence="2">
    <location>
        <begin position="153"/>
        <end position="181"/>
    </location>
</feature>
<reference evidence="5" key="1">
    <citation type="submission" date="2022-01" db="EMBL/GenBank/DDBJ databases">
        <authorList>
            <person name="King R."/>
        </authorList>
    </citation>
    <scope>NUCLEOTIDE SEQUENCE</scope>
</reference>